<evidence type="ECO:0000256" key="4">
    <source>
        <dbReference type="ARBA" id="ARBA00022989"/>
    </source>
</evidence>
<dbReference type="RefSeq" id="WP_116849163.1">
    <property type="nucleotide sequence ID" value="NZ_QTJU01000010.1"/>
</dbReference>
<name>A0A3E1NER4_9BACT</name>
<dbReference type="PANTHER" id="PTHR30572">
    <property type="entry name" value="MEMBRANE COMPONENT OF TRANSPORTER-RELATED"/>
    <property type="match status" value="1"/>
</dbReference>
<feature type="domain" description="ABC3 transporter permease C-terminal" evidence="7">
    <location>
        <begin position="668"/>
        <end position="781"/>
    </location>
</feature>
<evidence type="ECO:0000256" key="2">
    <source>
        <dbReference type="ARBA" id="ARBA00022475"/>
    </source>
</evidence>
<dbReference type="AlphaFoldDB" id="A0A3E1NER4"/>
<dbReference type="PANTHER" id="PTHR30572:SF18">
    <property type="entry name" value="ABC-TYPE MACROLIDE FAMILY EXPORT SYSTEM PERMEASE COMPONENT 2"/>
    <property type="match status" value="1"/>
</dbReference>
<dbReference type="Pfam" id="PF12704">
    <property type="entry name" value="MacB_PCD"/>
    <property type="match status" value="1"/>
</dbReference>
<feature type="transmembrane region" description="Helical" evidence="6">
    <location>
        <begin position="717"/>
        <end position="740"/>
    </location>
</feature>
<reference evidence="9 10" key="1">
    <citation type="submission" date="2018-08" db="EMBL/GenBank/DDBJ databases">
        <title>Chitinophagaceae sp. K23C18032701, a novel bacterium isolated from forest soil.</title>
        <authorList>
            <person name="Wang C."/>
        </authorList>
    </citation>
    <scope>NUCLEOTIDE SEQUENCE [LARGE SCALE GENOMIC DNA]</scope>
    <source>
        <strain evidence="9 10">K23C18032701</strain>
    </source>
</reference>
<comment type="caution">
    <text evidence="9">The sequence shown here is derived from an EMBL/GenBank/DDBJ whole genome shotgun (WGS) entry which is preliminary data.</text>
</comment>
<dbReference type="Proteomes" id="UP000261284">
    <property type="component" value="Unassembled WGS sequence"/>
</dbReference>
<dbReference type="InterPro" id="IPR025857">
    <property type="entry name" value="MacB_PCD"/>
</dbReference>
<organism evidence="9 10">
    <name type="scientific">Deminuibacter soli</name>
    <dbReference type="NCBI Taxonomy" id="2291815"/>
    <lineage>
        <taxon>Bacteria</taxon>
        <taxon>Pseudomonadati</taxon>
        <taxon>Bacteroidota</taxon>
        <taxon>Chitinophagia</taxon>
        <taxon>Chitinophagales</taxon>
        <taxon>Chitinophagaceae</taxon>
        <taxon>Deminuibacter</taxon>
    </lineage>
</organism>
<dbReference type="Pfam" id="PF02687">
    <property type="entry name" value="FtsX"/>
    <property type="match status" value="2"/>
</dbReference>
<keyword evidence="2" id="KW-1003">Cell membrane</keyword>
<feature type="domain" description="MacB-like periplasmic core" evidence="8">
    <location>
        <begin position="20"/>
        <end position="246"/>
    </location>
</feature>
<feature type="domain" description="ABC3 transporter permease C-terminal" evidence="7">
    <location>
        <begin position="288"/>
        <end position="402"/>
    </location>
</feature>
<evidence type="ECO:0000259" key="7">
    <source>
        <dbReference type="Pfam" id="PF02687"/>
    </source>
</evidence>
<evidence type="ECO:0000313" key="9">
    <source>
        <dbReference type="EMBL" id="RFM26291.1"/>
    </source>
</evidence>
<dbReference type="GO" id="GO:0005886">
    <property type="term" value="C:plasma membrane"/>
    <property type="evidence" value="ECO:0007669"/>
    <property type="project" value="UniProtKB-SubCell"/>
</dbReference>
<keyword evidence="3 6" id="KW-0812">Transmembrane</keyword>
<feature type="transmembrane region" description="Helical" evidence="6">
    <location>
        <begin position="21"/>
        <end position="41"/>
    </location>
</feature>
<comment type="subcellular location">
    <subcellularLocation>
        <location evidence="1">Cell membrane</location>
        <topology evidence="1">Multi-pass membrane protein</topology>
    </subcellularLocation>
</comment>
<evidence type="ECO:0000256" key="6">
    <source>
        <dbReference type="SAM" id="Phobius"/>
    </source>
</evidence>
<feature type="transmembrane region" description="Helical" evidence="6">
    <location>
        <begin position="329"/>
        <end position="356"/>
    </location>
</feature>
<keyword evidence="10" id="KW-1185">Reference proteome</keyword>
<sequence length="788" mass="87682">MFFNFFKTAWRNLVKNKFYSTINIAGLAIGLAVGIMILLWVQDEFSYDRFHANAGHMYKLNAHLGEGAAEQVWSPPAPMSVFAKQIPEVEKVVRVMGRDEQLVINCNGKKFVEKNAAFADSNFFRFFSFRLLKGNIAVPFSDINSVILSQTEARKLFGTEDATGKTLQISKENFVVSGIMADFPASSSMHYSILFPMTYYGRQFTASGGNMNWKTIDEDLGDYGFEVYLQLKPNTNTAAVGDKLSKIFWQHRNETFGTRFTLQPFTSIHLVASDGSTGALQITRIFLIVAILILVIACINYVNLSTARSMLRAKEVSMRKIIGAARKQLFLQFIVESALLFMLASLLAFGIIYLLMPFYNDLSGKQLHFSLSDSGIWLVVGCAITGTLMLSSVYPALLLSSFKPMQAMRGKIIAGIGNVAFRKTLVVTQFVFSVGLIISTIVIGGQLKYIRDKDLGFDKEQVFSFFLDDKMYMHSEAIREQLAKNAEVLSVAGSDNTMSNTQGMTTGDTDWEGKNPNTSMLVHVNRIDEHFIPLLKLKLAAGHNFAGDKADSMHFIVNEAAVRQMGLKDPIGKRFQLWQTKGIIVGVTKDFNYSSLKKQVEPVVFTYKTRLVAVNVKTTAKGAAAAVDAARSIWNSYGSEYPFNYTFLDADFDAMYRTDQRTGKLFNLFALVAVVISCLGLFGLATYTAQVKTKEMGIRKTLGATVVQLTTLLAKDFVQLVLLAFVIASPLAWVGMHYWLQNYSYRIGIGWWIFALAGFMMIAIALITVGYQAIRTASANPVKSLKAE</sequence>
<protein>
    <submittedName>
        <fullName evidence="9">ABC transporter permease</fullName>
    </submittedName>
</protein>
<proteinExistence type="predicted"/>
<accession>A0A3E1NER4</accession>
<evidence type="ECO:0000256" key="5">
    <source>
        <dbReference type="ARBA" id="ARBA00023136"/>
    </source>
</evidence>
<evidence type="ECO:0000313" key="10">
    <source>
        <dbReference type="Proteomes" id="UP000261284"/>
    </source>
</evidence>
<feature type="transmembrane region" description="Helical" evidence="6">
    <location>
        <begin position="285"/>
        <end position="304"/>
    </location>
</feature>
<feature type="transmembrane region" description="Helical" evidence="6">
    <location>
        <begin position="376"/>
        <end position="399"/>
    </location>
</feature>
<dbReference type="GO" id="GO:0022857">
    <property type="term" value="F:transmembrane transporter activity"/>
    <property type="evidence" value="ECO:0007669"/>
    <property type="project" value="TreeGrafter"/>
</dbReference>
<dbReference type="EMBL" id="QTJU01000010">
    <property type="protein sequence ID" value="RFM26291.1"/>
    <property type="molecule type" value="Genomic_DNA"/>
</dbReference>
<dbReference type="InterPro" id="IPR003838">
    <property type="entry name" value="ABC3_permease_C"/>
</dbReference>
<feature type="transmembrane region" description="Helical" evidence="6">
    <location>
        <begin position="665"/>
        <end position="687"/>
    </location>
</feature>
<evidence type="ECO:0000259" key="8">
    <source>
        <dbReference type="Pfam" id="PF12704"/>
    </source>
</evidence>
<keyword evidence="5 6" id="KW-0472">Membrane</keyword>
<dbReference type="OrthoDB" id="1451596at2"/>
<evidence type="ECO:0000256" key="1">
    <source>
        <dbReference type="ARBA" id="ARBA00004651"/>
    </source>
</evidence>
<feature type="transmembrane region" description="Helical" evidence="6">
    <location>
        <begin position="752"/>
        <end position="774"/>
    </location>
</feature>
<keyword evidence="4 6" id="KW-1133">Transmembrane helix</keyword>
<evidence type="ECO:0000256" key="3">
    <source>
        <dbReference type="ARBA" id="ARBA00022692"/>
    </source>
</evidence>
<gene>
    <name evidence="9" type="ORF">DXN05_20495</name>
</gene>
<dbReference type="InterPro" id="IPR050250">
    <property type="entry name" value="Macrolide_Exporter_MacB"/>
</dbReference>